<evidence type="ECO:0008006" key="3">
    <source>
        <dbReference type="Google" id="ProtNLM"/>
    </source>
</evidence>
<dbReference type="Proteomes" id="UP000034543">
    <property type="component" value="Unassembled WGS sequence"/>
</dbReference>
<name>A0A0G1EIG1_9BACT</name>
<evidence type="ECO:0000313" key="1">
    <source>
        <dbReference type="EMBL" id="KKS82821.1"/>
    </source>
</evidence>
<accession>A0A0G1EIG1</accession>
<proteinExistence type="predicted"/>
<protein>
    <recommendedName>
        <fullName evidence="3">Nucleotidyl transferase AbiEii toxin, Type IV TA system</fullName>
    </recommendedName>
</protein>
<reference evidence="1 2" key="1">
    <citation type="journal article" date="2015" name="Nature">
        <title>rRNA introns, odd ribosomes, and small enigmatic genomes across a large radiation of phyla.</title>
        <authorList>
            <person name="Brown C.T."/>
            <person name="Hug L.A."/>
            <person name="Thomas B.C."/>
            <person name="Sharon I."/>
            <person name="Castelle C.J."/>
            <person name="Singh A."/>
            <person name="Wilkins M.J."/>
            <person name="Williams K.H."/>
            <person name="Banfield J.F."/>
        </authorList>
    </citation>
    <scope>NUCLEOTIDE SEQUENCE [LARGE SCALE GENOMIC DNA]</scope>
</reference>
<comment type="caution">
    <text evidence="1">The sequence shown here is derived from an EMBL/GenBank/DDBJ whole genome shotgun (WGS) entry which is preliminary data.</text>
</comment>
<evidence type="ECO:0000313" key="2">
    <source>
        <dbReference type="Proteomes" id="UP000034543"/>
    </source>
</evidence>
<organism evidence="1 2">
    <name type="scientific">Candidatus Gottesmanbacteria bacterium GW2011_GWA1_43_11</name>
    <dbReference type="NCBI Taxonomy" id="1618436"/>
    <lineage>
        <taxon>Bacteria</taxon>
        <taxon>Candidatus Gottesmaniibacteriota</taxon>
    </lineage>
</organism>
<dbReference type="InterPro" id="IPR014942">
    <property type="entry name" value="AbiEii"/>
</dbReference>
<dbReference type="Pfam" id="PF08843">
    <property type="entry name" value="AbiEii"/>
    <property type="match status" value="1"/>
</dbReference>
<gene>
    <name evidence="1" type="ORF">UV59_C0053G0013</name>
</gene>
<dbReference type="EMBL" id="LCFB01000053">
    <property type="protein sequence ID" value="KKS82821.1"/>
    <property type="molecule type" value="Genomic_DNA"/>
</dbReference>
<sequence>MFANVLSQSAQTALAVLGKSGVIADGYLAGESAFALHFGHRISEDFDFFSSKEFEPAMLSNKLSEAGEFVEEKAIGITLLGTFNTVKFSYFEYNYPLVASTTTFSNVSIAHPHDIAAMKLVAITDRGTKRDYIDLFEITRQNISFDTMFSLYDQKYKKLQTKIFTLIKALTYFDEADKTDMPQMLTPVSWGKVKQFFVSESMRLARKYLE</sequence>
<dbReference type="AlphaFoldDB" id="A0A0G1EIG1"/>
<dbReference type="STRING" id="1618436.UV59_C0053G0013"/>